<evidence type="ECO:0000313" key="1">
    <source>
        <dbReference type="EMBL" id="KAF9529371.1"/>
    </source>
</evidence>
<dbReference type="Pfam" id="PF14388">
    <property type="entry name" value="DUF4419"/>
    <property type="match status" value="1"/>
</dbReference>
<dbReference type="PANTHER" id="PTHR31252">
    <property type="entry name" value="DUF4419 DOMAIN-CONTAINING PROTEIN"/>
    <property type="match status" value="1"/>
</dbReference>
<keyword evidence="2" id="KW-1185">Reference proteome</keyword>
<organism evidence="1 2">
    <name type="scientific">Crepidotus variabilis</name>
    <dbReference type="NCBI Taxonomy" id="179855"/>
    <lineage>
        <taxon>Eukaryota</taxon>
        <taxon>Fungi</taxon>
        <taxon>Dikarya</taxon>
        <taxon>Basidiomycota</taxon>
        <taxon>Agaricomycotina</taxon>
        <taxon>Agaricomycetes</taxon>
        <taxon>Agaricomycetidae</taxon>
        <taxon>Agaricales</taxon>
        <taxon>Agaricineae</taxon>
        <taxon>Crepidotaceae</taxon>
        <taxon>Crepidotus</taxon>
    </lineage>
</organism>
<dbReference type="InterPro" id="IPR025533">
    <property type="entry name" value="DUF4419"/>
</dbReference>
<comment type="caution">
    <text evidence="1">The sequence shown here is derived from an EMBL/GenBank/DDBJ whole genome shotgun (WGS) entry which is preliminary data.</text>
</comment>
<protein>
    <submittedName>
        <fullName evidence="1">Uncharacterized protein</fullName>
    </submittedName>
</protein>
<dbReference type="AlphaFoldDB" id="A0A9P6EHU3"/>
<dbReference type="Proteomes" id="UP000807306">
    <property type="component" value="Unassembled WGS sequence"/>
</dbReference>
<dbReference type="PANTHER" id="PTHR31252:SF11">
    <property type="entry name" value="DUF4419 DOMAIN-CONTAINING PROTEIN"/>
    <property type="match status" value="1"/>
</dbReference>
<gene>
    <name evidence="1" type="ORF">CPB83DRAFT_875519</name>
</gene>
<dbReference type="EMBL" id="MU157846">
    <property type="protein sequence ID" value="KAF9529371.1"/>
    <property type="molecule type" value="Genomic_DNA"/>
</dbReference>
<dbReference type="OrthoDB" id="9978173at2759"/>
<proteinExistence type="predicted"/>
<name>A0A9P6EHU3_9AGAR</name>
<sequence>MPITIKVTPHQANSVQLKEWDKVEKAEEILRGTWGKVSSGIKVKELVQCSLAPGQQVPVDLGSHHHLVLRPDDIWMAILCQFNFFVNANSEELRSSFVAHEGKKTLEVVDKDLKDWILPNFSTTTNNDTVIFAVIMMSTMKAYFKYLFLIECGLPSVTLLGTKSDWESLYSRLDKLYTFGAEPAAFTTMLKPILSRFVQAFTNAETDAVQDTDFWSRICHYQALSGSPMISGWITAFCAWNVDGKWKGPKILASTSNNGHHSVTLDTQTSKWILDNVSYTHLSLKDVPPGYCEVDVRVNDNGVVFDSVMVSGLMGSVIDGKERDILKPLPAWFIFEKEGEKIAKQ</sequence>
<evidence type="ECO:0000313" key="2">
    <source>
        <dbReference type="Proteomes" id="UP000807306"/>
    </source>
</evidence>
<accession>A0A9P6EHU3</accession>
<reference evidence="1" key="1">
    <citation type="submission" date="2020-11" db="EMBL/GenBank/DDBJ databases">
        <authorList>
            <consortium name="DOE Joint Genome Institute"/>
            <person name="Ahrendt S."/>
            <person name="Riley R."/>
            <person name="Andreopoulos W."/>
            <person name="Labutti K."/>
            <person name="Pangilinan J."/>
            <person name="Ruiz-Duenas F.J."/>
            <person name="Barrasa J.M."/>
            <person name="Sanchez-Garcia M."/>
            <person name="Camarero S."/>
            <person name="Miyauchi S."/>
            <person name="Serrano A."/>
            <person name="Linde D."/>
            <person name="Babiker R."/>
            <person name="Drula E."/>
            <person name="Ayuso-Fernandez I."/>
            <person name="Pacheco R."/>
            <person name="Padilla G."/>
            <person name="Ferreira P."/>
            <person name="Barriuso J."/>
            <person name="Kellner H."/>
            <person name="Castanera R."/>
            <person name="Alfaro M."/>
            <person name="Ramirez L."/>
            <person name="Pisabarro A.G."/>
            <person name="Kuo A."/>
            <person name="Tritt A."/>
            <person name="Lipzen A."/>
            <person name="He G."/>
            <person name="Yan M."/>
            <person name="Ng V."/>
            <person name="Cullen D."/>
            <person name="Martin F."/>
            <person name="Rosso M.-N."/>
            <person name="Henrissat B."/>
            <person name="Hibbett D."/>
            <person name="Martinez A.T."/>
            <person name="Grigoriev I.V."/>
        </authorList>
    </citation>
    <scope>NUCLEOTIDE SEQUENCE</scope>
    <source>
        <strain evidence="1">CBS 506.95</strain>
    </source>
</reference>